<evidence type="ECO:0000259" key="10">
    <source>
        <dbReference type="Pfam" id="PF14833"/>
    </source>
</evidence>
<comment type="catalytic activity">
    <reaction evidence="7">
        <text>3-hydroxy-2-methylpropanoate + NAD(+) = 2-methyl-3-oxopropanoate + NADH + H(+)</text>
        <dbReference type="Rhea" id="RHEA:17681"/>
        <dbReference type="ChEBI" id="CHEBI:11805"/>
        <dbReference type="ChEBI" id="CHEBI:15378"/>
        <dbReference type="ChEBI" id="CHEBI:57540"/>
        <dbReference type="ChEBI" id="CHEBI:57700"/>
        <dbReference type="ChEBI" id="CHEBI:57945"/>
        <dbReference type="EC" id="1.1.1.31"/>
    </reaction>
</comment>
<protein>
    <recommendedName>
        <fullName evidence="3">3-hydroxyisobutyrate dehydrogenase</fullName>
        <ecNumber evidence="3">1.1.1.31</ecNumber>
    </recommendedName>
</protein>
<evidence type="ECO:0000256" key="2">
    <source>
        <dbReference type="ARBA" id="ARBA00006013"/>
    </source>
</evidence>
<comment type="pathway">
    <text evidence="1">Amino-acid degradation; L-valine degradation.</text>
</comment>
<dbReference type="InterPro" id="IPR029154">
    <property type="entry name" value="HIBADH-like_NADP-bd"/>
</dbReference>
<dbReference type="EMBL" id="GGYP01003407">
    <property type="protein sequence ID" value="MDE48178.1"/>
    <property type="molecule type" value="Transcribed_RNA"/>
</dbReference>
<dbReference type="Gene3D" id="3.40.50.720">
    <property type="entry name" value="NAD(P)-binding Rossmann-like Domain"/>
    <property type="match status" value="1"/>
</dbReference>
<dbReference type="InterPro" id="IPR015815">
    <property type="entry name" value="HIBADH-related"/>
</dbReference>
<keyword evidence="6" id="KW-0520">NAD</keyword>
<dbReference type="GO" id="GO:0005739">
    <property type="term" value="C:mitochondrion"/>
    <property type="evidence" value="ECO:0007669"/>
    <property type="project" value="TreeGrafter"/>
</dbReference>
<name>A0A6G1SCQ0_9ACAR</name>
<comment type="similarity">
    <text evidence="2">Belongs to the HIBADH-related family. 3-hydroxyisobutyrate dehydrogenase subfamily.</text>
</comment>
<dbReference type="PIRSF" id="PIRSF000103">
    <property type="entry name" value="HIBADH"/>
    <property type="match status" value="1"/>
</dbReference>
<dbReference type="FunFam" id="1.10.1040.10:FF:000006">
    <property type="entry name" value="3-hydroxyisobutyrate dehydrogenase"/>
    <property type="match status" value="1"/>
</dbReference>
<evidence type="ECO:0000256" key="1">
    <source>
        <dbReference type="ARBA" id="ARBA00005109"/>
    </source>
</evidence>
<dbReference type="NCBIfam" id="TIGR01692">
    <property type="entry name" value="HIBADH"/>
    <property type="match status" value="1"/>
</dbReference>
<dbReference type="PANTHER" id="PTHR22981">
    <property type="entry name" value="3-HYDROXYISOBUTYRATE DEHYDROGENASE-RELATED"/>
    <property type="match status" value="1"/>
</dbReference>
<evidence type="ECO:0000256" key="6">
    <source>
        <dbReference type="ARBA" id="ARBA00023027"/>
    </source>
</evidence>
<dbReference type="InterPro" id="IPR006115">
    <property type="entry name" value="6PGDH_NADP-bd"/>
</dbReference>
<dbReference type="SUPFAM" id="SSF48179">
    <property type="entry name" value="6-phosphogluconate dehydrogenase C-terminal domain-like"/>
    <property type="match status" value="1"/>
</dbReference>
<evidence type="ECO:0000259" key="9">
    <source>
        <dbReference type="Pfam" id="PF03446"/>
    </source>
</evidence>
<dbReference type="PANTHER" id="PTHR22981:SF7">
    <property type="entry name" value="3-HYDROXYISOBUTYRATE DEHYDROGENASE, MITOCHONDRIAL"/>
    <property type="match status" value="1"/>
</dbReference>
<dbReference type="InterPro" id="IPR036291">
    <property type="entry name" value="NAD(P)-bd_dom_sf"/>
</dbReference>
<dbReference type="GO" id="GO:0050661">
    <property type="term" value="F:NADP binding"/>
    <property type="evidence" value="ECO:0007669"/>
    <property type="project" value="InterPro"/>
</dbReference>
<evidence type="ECO:0000313" key="11">
    <source>
        <dbReference type="EMBL" id="MDE48178.1"/>
    </source>
</evidence>
<dbReference type="Pfam" id="PF14833">
    <property type="entry name" value="NAD_binding_11"/>
    <property type="match status" value="1"/>
</dbReference>
<dbReference type="EMBL" id="GGYP01004262">
    <property type="protein sequence ID" value="MDE49033.1"/>
    <property type="molecule type" value="Transcribed_RNA"/>
</dbReference>
<dbReference type="EC" id="1.1.1.31" evidence="3"/>
<dbReference type="InterPro" id="IPR008927">
    <property type="entry name" value="6-PGluconate_DH-like_C_sf"/>
</dbReference>
<evidence type="ECO:0000256" key="8">
    <source>
        <dbReference type="PIRSR" id="PIRSR000103-1"/>
    </source>
</evidence>
<dbReference type="Pfam" id="PF03446">
    <property type="entry name" value="NAD_binding_2"/>
    <property type="match status" value="1"/>
</dbReference>
<evidence type="ECO:0000256" key="5">
    <source>
        <dbReference type="ARBA" id="ARBA00023002"/>
    </source>
</evidence>
<feature type="domain" description="3-hydroxyisobutyrate dehydrogenase-like NAD-binding" evidence="10">
    <location>
        <begin position="197"/>
        <end position="325"/>
    </location>
</feature>
<evidence type="ECO:0000256" key="4">
    <source>
        <dbReference type="ARBA" id="ARBA00022456"/>
    </source>
</evidence>
<dbReference type="Gene3D" id="1.10.1040.10">
    <property type="entry name" value="N-(1-d-carboxylethyl)-l-norvaline Dehydrogenase, domain 2"/>
    <property type="match status" value="1"/>
</dbReference>
<feature type="domain" description="6-phosphogluconate dehydrogenase NADP-binding" evidence="9">
    <location>
        <begin position="34"/>
        <end position="194"/>
    </location>
</feature>
<dbReference type="GO" id="GO:0008442">
    <property type="term" value="F:3-hydroxyisobutyrate dehydrogenase activity"/>
    <property type="evidence" value="ECO:0007669"/>
    <property type="project" value="UniProtKB-EC"/>
</dbReference>
<evidence type="ECO:0000256" key="7">
    <source>
        <dbReference type="ARBA" id="ARBA00049197"/>
    </source>
</evidence>
<dbReference type="UniPathway" id="UPA00362"/>
<reference evidence="11" key="1">
    <citation type="submission" date="2018-10" db="EMBL/GenBank/DDBJ databases">
        <title>Transcriptome assembly of Aceria tosichella (Wheat curl mite) Type 2.</title>
        <authorList>
            <person name="Scully E.D."/>
            <person name="Geib S.M."/>
            <person name="Palmer N.A."/>
            <person name="Gupta A.K."/>
            <person name="Sarath G."/>
            <person name="Tatineni S."/>
        </authorList>
    </citation>
    <scope>NUCLEOTIDE SEQUENCE</scope>
    <source>
        <strain evidence="11">LincolnNE</strain>
    </source>
</reference>
<dbReference type="AlphaFoldDB" id="A0A6G1SCQ0"/>
<accession>A0A6G1SCQ0</accession>
<keyword evidence="4" id="KW-0101">Branched-chain amino acid catabolism</keyword>
<evidence type="ECO:0000256" key="3">
    <source>
        <dbReference type="ARBA" id="ARBA00012991"/>
    </source>
</evidence>
<dbReference type="GO" id="GO:0051287">
    <property type="term" value="F:NAD binding"/>
    <property type="evidence" value="ECO:0007669"/>
    <property type="project" value="InterPro"/>
</dbReference>
<feature type="active site" evidence="8">
    <location>
        <position position="203"/>
    </location>
</feature>
<evidence type="ECO:0000313" key="12">
    <source>
        <dbReference type="EMBL" id="MDE49033.1"/>
    </source>
</evidence>
<proteinExistence type="inferred from homology"/>
<dbReference type="SUPFAM" id="SSF51735">
    <property type="entry name" value="NAD(P)-binding Rossmann-fold domains"/>
    <property type="match status" value="1"/>
</dbReference>
<organism evidence="11">
    <name type="scientific">Aceria tosichella</name>
    <name type="common">wheat curl mite</name>
    <dbReference type="NCBI Taxonomy" id="561515"/>
    <lineage>
        <taxon>Eukaryota</taxon>
        <taxon>Metazoa</taxon>
        <taxon>Ecdysozoa</taxon>
        <taxon>Arthropoda</taxon>
        <taxon>Chelicerata</taxon>
        <taxon>Arachnida</taxon>
        <taxon>Acari</taxon>
        <taxon>Acariformes</taxon>
        <taxon>Trombidiformes</taxon>
        <taxon>Prostigmata</taxon>
        <taxon>Eupodina</taxon>
        <taxon>Eriophyoidea</taxon>
        <taxon>Eriophyidae</taxon>
        <taxon>Eriophyinae</taxon>
        <taxon>Aceriini</taxon>
        <taxon>Aceria</taxon>
    </lineage>
</organism>
<gene>
    <name evidence="12" type="ORF">g.14902</name>
    <name evidence="11" type="ORF">g.14904</name>
</gene>
<dbReference type="InterPro" id="IPR013328">
    <property type="entry name" value="6PGD_dom2"/>
</dbReference>
<dbReference type="InterPro" id="IPR011548">
    <property type="entry name" value="HIBADH"/>
</dbReference>
<sequence>MHASRSLARILSRENGILSQTLARRHMASTGSGEVGFVGIGNMGSLMAKHLLDKGHKVTVFDLNKSVVNDLVKQGAKAATSVAELGESCHRVFTMLPTPDIIIDTYTGKDGLLSRASSSTVLVDSSTIDPGTAKTVHKAAAAKNVKFFDAPVAGAVPAARAGTLVFMVGGDEKEVKELLEPYLLCMGTSVYTCGPIGSGCVAKICNNMMLAISMLGLSEALLLGKNFGLDVKMVSEIINKGSGRCWSSEIYNPHPGVVPTAPSTNDYNGGFRASLLYKDLGLASQVAREVRSPTPLGSLTHEIYRMLVNGGELSDKDFSVIYKYLSKKN</sequence>
<keyword evidence="5" id="KW-0560">Oxidoreductase</keyword>
<dbReference type="GO" id="GO:0006574">
    <property type="term" value="P:L-valine catabolic process"/>
    <property type="evidence" value="ECO:0007669"/>
    <property type="project" value="UniProtKB-UniPathway"/>
</dbReference>